<protein>
    <submittedName>
        <fullName evidence="1">Uncharacterized protein</fullName>
    </submittedName>
</protein>
<proteinExistence type="predicted"/>
<name>A0A5C5WTK7_9BACT</name>
<sequence>MDRLASFLAKPCGVCSRATEGLGTKRLVIGEGTVLHRTYVQHRFYVLHRTYSGKAEFWVDKTCPICAHALTTRW</sequence>
<organism evidence="1 2">
    <name type="scientific">Rubripirellula amarantea</name>
    <dbReference type="NCBI Taxonomy" id="2527999"/>
    <lineage>
        <taxon>Bacteria</taxon>
        <taxon>Pseudomonadati</taxon>
        <taxon>Planctomycetota</taxon>
        <taxon>Planctomycetia</taxon>
        <taxon>Pirellulales</taxon>
        <taxon>Pirellulaceae</taxon>
        <taxon>Rubripirellula</taxon>
    </lineage>
</organism>
<gene>
    <name evidence="1" type="ORF">Pla22_14740</name>
</gene>
<dbReference type="Proteomes" id="UP000316598">
    <property type="component" value="Unassembled WGS sequence"/>
</dbReference>
<evidence type="ECO:0000313" key="1">
    <source>
        <dbReference type="EMBL" id="TWT53840.1"/>
    </source>
</evidence>
<comment type="caution">
    <text evidence="1">The sequence shown here is derived from an EMBL/GenBank/DDBJ whole genome shotgun (WGS) entry which is preliminary data.</text>
</comment>
<dbReference type="AlphaFoldDB" id="A0A5C5WTK7"/>
<accession>A0A5C5WTK7</accession>
<evidence type="ECO:0000313" key="2">
    <source>
        <dbReference type="Proteomes" id="UP000316598"/>
    </source>
</evidence>
<keyword evidence="2" id="KW-1185">Reference proteome</keyword>
<reference evidence="1 2" key="1">
    <citation type="submission" date="2019-02" db="EMBL/GenBank/DDBJ databases">
        <title>Deep-cultivation of Planctomycetes and their phenomic and genomic characterization uncovers novel biology.</title>
        <authorList>
            <person name="Wiegand S."/>
            <person name="Jogler M."/>
            <person name="Boedeker C."/>
            <person name="Pinto D."/>
            <person name="Vollmers J."/>
            <person name="Rivas-Marin E."/>
            <person name="Kohn T."/>
            <person name="Peeters S.H."/>
            <person name="Heuer A."/>
            <person name="Rast P."/>
            <person name="Oberbeckmann S."/>
            <person name="Bunk B."/>
            <person name="Jeske O."/>
            <person name="Meyerdierks A."/>
            <person name="Storesund J.E."/>
            <person name="Kallscheuer N."/>
            <person name="Luecker S."/>
            <person name="Lage O.M."/>
            <person name="Pohl T."/>
            <person name="Merkel B.J."/>
            <person name="Hornburger P."/>
            <person name="Mueller R.-W."/>
            <person name="Bruemmer F."/>
            <person name="Labrenz M."/>
            <person name="Spormann A.M."/>
            <person name="Op Den Camp H."/>
            <person name="Overmann J."/>
            <person name="Amann R."/>
            <person name="Jetten M.S.M."/>
            <person name="Mascher T."/>
            <person name="Medema M.H."/>
            <person name="Devos D.P."/>
            <person name="Kaster A.-K."/>
            <person name="Ovreas L."/>
            <person name="Rohde M."/>
            <person name="Galperin M.Y."/>
            <person name="Jogler C."/>
        </authorList>
    </citation>
    <scope>NUCLEOTIDE SEQUENCE [LARGE SCALE GENOMIC DNA]</scope>
    <source>
        <strain evidence="1 2">Pla22</strain>
    </source>
</reference>
<dbReference type="EMBL" id="SJPI01000001">
    <property type="protein sequence ID" value="TWT53840.1"/>
    <property type="molecule type" value="Genomic_DNA"/>
</dbReference>